<feature type="domain" description="R13L1/DRL21-like LRR repeat region" evidence="10">
    <location>
        <begin position="732"/>
        <end position="854"/>
    </location>
</feature>
<dbReference type="FunFam" id="3.40.50.300:FF:001091">
    <property type="entry name" value="Probable disease resistance protein At1g61300"/>
    <property type="match status" value="2"/>
</dbReference>
<gene>
    <name evidence="11" type="ORF">KFK09_023587</name>
</gene>
<dbReference type="Gene3D" id="1.10.10.10">
    <property type="entry name" value="Winged helix-like DNA-binding domain superfamily/Winged helix DNA-binding domain"/>
    <property type="match status" value="2"/>
</dbReference>
<sequence length="1984" mass="227173">MAGTTSLIISNLLTSLKRLSSCMPTISSLATSSSLSIVHKDVTTAKVNSIQKRLMEDLSRLSRMLQSIQAVLHDAEEREIYDKAIQLWLNKLREVAYDVEDVLDQYDYLVIKTKLEGMSTTASGKLEQVDDIDIFGNRVSLPSSDSIKIPISYDMAMRIIEIIKKFDEIAHDREALRLSEKDAPRHPRRPRFNHVINRPPSSSLLLESDVFGREKERRKIFQLLMSHSEKENIVIPIVGMGGVGKTTLAQLVYNDPKVCQHFSPKVWVCVSEKLDVLRITKEILSSIVDSSKYNDNNNLNYLQCKLKDALLDKKFLLILDDVWNEKADIWEVLRAPFFGIGVGKIIITTRFMSVACIMQTVSPLKLKCLHEKKSWLLFQRHAFYGWKLDQQLDFAQLGRKISKKCRGLPLALKVIGGFLRNEFKKQTWKDVLNNNLWDPKEIILSSLRISYNYLPSYLKPCFLYASLFPKGHYFEKLELIRMWIDQGYIQLSERNILCEVIAVKYFEDLVRMSFFQCSKHKGFILHDMVHDFAQSINKTEICSLLDFDEFKNIPKDAKHIFIEEAMADQILLLGNIRTLYIYGLHYFSNLALHQNSCSKIILSHMVSLRVLRFHAPSFKCSSECIDSIGYLEQLRYLSIYVWEIHMTDNSLCGLYKLQTLILESNYINFLPHAMGKLVNLRHLMIESKNRALVPKSYFGSKNLLFFSFNHKARNELVASTYHVRRDGPYSSIRWLKPLTNLQRSLKLYGLENVVDHEDAKSANLQSKLYVESLTLIWNCGKYDECARNDKAILEGLQPHTNLKKLTIYGYNSSSFPSWFGNPHFSNLANIRLRNFKCKFLPLSKLPSLTSLEIIDNKGITRMGQDFWHYNAPLDCLENYFIEAHVGFHSFGYRTDKSLLKWKESPMVKNGDFSILKCLHIFHCKKLQQISAFPSSLVEFLVASCERLEYIALPFSSGHHSRLQKVKIYRCDNLKSVINLKNLFRTLKVLKLAYCCQLKPDPDEDLDLSLGRVSFEEGFALVFECPGMREWCQWHGFTYRDKDRTALMAMLEDWESDSSCSDKSQSWRWRSILGKDSDDSSSDECLGHLRGECNVHSSSSLLIPKSNANPVLSNGITSNPSKSEENIIRSASAVLNKDILSGNVVVVPLIVNSLNNSYGKAIVVKDHPLNVVIPNSTLALSINNLVVEDVNAVKGLLTAALLRGIGDPLGVSGVDCGVSAHYRTDVAPIIAYSPLSLLSDVGNEHVVFINSGGNCISSDPEACNFFGSMVAMVSDVHVECVNNVVAAVGLTSNLREMEKVPCVYDPIELMSSNELKELLCRMQDLVVGGFGASAGYFLFGFELFFPLPARAARARCPRPPARASACCPRWLRCCPALPPALLPPLASAPAGLEMAGTTSLIISNLLSSFERLSQFMPTFCSPNATSSSSIAHETATEVNSIQKRLMEDLSRLSRMLRRIQAVLHDAEEREINEKAIQLWLTELREVAYDAEDVLDQYDYQVIKIVVEQEPSLKRKRVDDDDIYGYQVTLPPSNSIKVPISSDMAERIKEIVKKFDEIAHDRKALYLREEDAPRRTHFNDGMKRPQSSSLVLEYDVFGREVEKRKIIQMLMSHSMTENIVIPIVGMGGVGKTTLAQLVYNDHEVCQHFSPKVWVCVSEQFDVLRITKEILSSIMDSSKYNDCNNLDYLQCKLKDALSNKKFLFVLDDIWNERANIWEALRVPFSSTRVGKIIITTRSMSVTHIMQTMSPIQLECLHEEQSWLLFQRHAFYGWELDQQHDFEQLGRRIAKKCDGLPLALKVIGGFLQNEFKEQTWKDVLNNNLCDPKENILFALRISYNHLPSYLKPCFLYASLFPKGHYFQKLELIRMWIDQGYIQHTERKSIWEDIAVEYFEDLVRRSFFQCSKYDEIFFLHDMVHDLAQSITKNEICSLLEFDELKNIPKDAKHIFAKGRINDEFFHSRIIRTLTVRDYILKFHYLIFWDACVF</sequence>
<evidence type="ECO:0000313" key="11">
    <source>
        <dbReference type="EMBL" id="KAI0493469.1"/>
    </source>
</evidence>
<dbReference type="Proteomes" id="UP000829196">
    <property type="component" value="Unassembled WGS sequence"/>
</dbReference>
<evidence type="ECO:0000259" key="10">
    <source>
        <dbReference type="Pfam" id="PF25019"/>
    </source>
</evidence>
<evidence type="ECO:0000313" key="12">
    <source>
        <dbReference type="Proteomes" id="UP000829196"/>
    </source>
</evidence>
<dbReference type="Gene3D" id="1.10.8.430">
    <property type="entry name" value="Helical domain of apoptotic protease-activating factors"/>
    <property type="match status" value="2"/>
</dbReference>
<dbReference type="Pfam" id="PF18052">
    <property type="entry name" value="Rx_N"/>
    <property type="match status" value="2"/>
</dbReference>
<dbReference type="GO" id="GO:0043531">
    <property type="term" value="F:ADP binding"/>
    <property type="evidence" value="ECO:0007669"/>
    <property type="project" value="InterPro"/>
</dbReference>
<dbReference type="EMBL" id="JAGYWB010000017">
    <property type="protein sequence ID" value="KAI0493469.1"/>
    <property type="molecule type" value="Genomic_DNA"/>
</dbReference>
<dbReference type="InterPro" id="IPR056789">
    <property type="entry name" value="LRR_R13L1-DRL21"/>
</dbReference>
<evidence type="ECO:0000256" key="5">
    <source>
        <dbReference type="ARBA" id="ARBA00022821"/>
    </source>
</evidence>
<reference evidence="11" key="1">
    <citation type="journal article" date="2022" name="Front. Genet.">
        <title>Chromosome-Scale Assembly of the Dendrobium nobile Genome Provides Insights Into the Molecular Mechanism of the Biosynthesis of the Medicinal Active Ingredient of Dendrobium.</title>
        <authorList>
            <person name="Xu Q."/>
            <person name="Niu S.-C."/>
            <person name="Li K.-L."/>
            <person name="Zheng P.-J."/>
            <person name="Zhang X.-J."/>
            <person name="Jia Y."/>
            <person name="Liu Y."/>
            <person name="Niu Y.-X."/>
            <person name="Yu L.-H."/>
            <person name="Chen D.-F."/>
            <person name="Zhang G.-Q."/>
        </authorList>
    </citation>
    <scope>NUCLEOTIDE SEQUENCE</scope>
    <source>
        <tissue evidence="11">Leaf</tissue>
    </source>
</reference>
<keyword evidence="3" id="KW-0677">Repeat</keyword>
<keyword evidence="6" id="KW-0067">ATP-binding</keyword>
<evidence type="ECO:0000259" key="8">
    <source>
        <dbReference type="Pfam" id="PF18052"/>
    </source>
</evidence>
<dbReference type="Gene3D" id="1.20.5.4130">
    <property type="match status" value="2"/>
</dbReference>
<evidence type="ECO:0000256" key="6">
    <source>
        <dbReference type="ARBA" id="ARBA00022840"/>
    </source>
</evidence>
<comment type="similarity">
    <text evidence="1">Belongs to the disease resistance NB-LRR family.</text>
</comment>
<dbReference type="Gene3D" id="3.80.10.10">
    <property type="entry name" value="Ribonuclease Inhibitor"/>
    <property type="match status" value="1"/>
</dbReference>
<dbReference type="Pfam" id="PF25019">
    <property type="entry name" value="LRR_R13L1-DRL21"/>
    <property type="match status" value="1"/>
</dbReference>
<dbReference type="Pfam" id="PF00931">
    <property type="entry name" value="NB-ARC"/>
    <property type="match status" value="2"/>
</dbReference>
<keyword evidence="5" id="KW-0611">Plant defense</keyword>
<feature type="domain" description="Disease resistance N-terminal" evidence="8">
    <location>
        <begin position="34"/>
        <end position="115"/>
    </location>
</feature>
<feature type="domain" description="Disease resistance protein winged helix" evidence="9">
    <location>
        <begin position="1851"/>
        <end position="1918"/>
    </location>
</feature>
<organism evidence="11 12">
    <name type="scientific">Dendrobium nobile</name>
    <name type="common">Orchid</name>
    <dbReference type="NCBI Taxonomy" id="94219"/>
    <lineage>
        <taxon>Eukaryota</taxon>
        <taxon>Viridiplantae</taxon>
        <taxon>Streptophyta</taxon>
        <taxon>Embryophyta</taxon>
        <taxon>Tracheophyta</taxon>
        <taxon>Spermatophyta</taxon>
        <taxon>Magnoliopsida</taxon>
        <taxon>Liliopsida</taxon>
        <taxon>Asparagales</taxon>
        <taxon>Orchidaceae</taxon>
        <taxon>Epidendroideae</taxon>
        <taxon>Malaxideae</taxon>
        <taxon>Dendrobiinae</taxon>
        <taxon>Dendrobium</taxon>
    </lineage>
</organism>
<dbReference type="OrthoDB" id="25838at2759"/>
<evidence type="ECO:0000259" key="9">
    <source>
        <dbReference type="Pfam" id="PF23559"/>
    </source>
</evidence>
<accession>A0A8T3ABF6</accession>
<dbReference type="PANTHER" id="PTHR36766">
    <property type="entry name" value="PLANT BROAD-SPECTRUM MILDEW RESISTANCE PROTEIN RPW8"/>
    <property type="match status" value="1"/>
</dbReference>
<dbReference type="InterPro" id="IPR002182">
    <property type="entry name" value="NB-ARC"/>
</dbReference>
<evidence type="ECO:0000259" key="7">
    <source>
        <dbReference type="Pfam" id="PF00931"/>
    </source>
</evidence>
<feature type="domain" description="Disease resistance protein winged helix" evidence="9">
    <location>
        <begin position="467"/>
        <end position="533"/>
    </location>
</feature>
<dbReference type="FunFam" id="1.10.10.10:FF:000322">
    <property type="entry name" value="Probable disease resistance protein At1g63360"/>
    <property type="match status" value="1"/>
</dbReference>
<dbReference type="InterPro" id="IPR041118">
    <property type="entry name" value="Rx_N"/>
</dbReference>
<dbReference type="Pfam" id="PF23559">
    <property type="entry name" value="WHD_DRP"/>
    <property type="match status" value="2"/>
</dbReference>
<comment type="caution">
    <text evidence="11">The sequence shown here is derived from an EMBL/GenBank/DDBJ whole genome shotgun (WGS) entry which is preliminary data.</text>
</comment>
<dbReference type="InterPro" id="IPR042197">
    <property type="entry name" value="Apaf_helical"/>
</dbReference>
<proteinExistence type="inferred from homology"/>
<feature type="domain" description="NB-ARC" evidence="7">
    <location>
        <begin position="214"/>
        <end position="383"/>
    </location>
</feature>
<dbReference type="GO" id="GO:0009626">
    <property type="term" value="P:plant-type hypersensitive response"/>
    <property type="evidence" value="ECO:0007669"/>
    <property type="project" value="UniProtKB-ARBA"/>
</dbReference>
<dbReference type="InterPro" id="IPR032675">
    <property type="entry name" value="LRR_dom_sf"/>
</dbReference>
<evidence type="ECO:0000256" key="1">
    <source>
        <dbReference type="ARBA" id="ARBA00008894"/>
    </source>
</evidence>
<dbReference type="GO" id="GO:0005524">
    <property type="term" value="F:ATP binding"/>
    <property type="evidence" value="ECO:0007669"/>
    <property type="project" value="UniProtKB-KW"/>
</dbReference>
<keyword evidence="12" id="KW-1185">Reference proteome</keyword>
<dbReference type="InterPro" id="IPR027417">
    <property type="entry name" value="P-loop_NTPase"/>
</dbReference>
<dbReference type="SUPFAM" id="SSF52058">
    <property type="entry name" value="L domain-like"/>
    <property type="match status" value="1"/>
</dbReference>
<keyword evidence="2" id="KW-0433">Leucine-rich repeat</keyword>
<protein>
    <submittedName>
        <fullName evidence="11">Uncharacterized protein</fullName>
    </submittedName>
</protein>
<dbReference type="SMR" id="A0A8T3ABF6"/>
<evidence type="ECO:0000256" key="4">
    <source>
        <dbReference type="ARBA" id="ARBA00022741"/>
    </source>
</evidence>
<evidence type="ECO:0000256" key="3">
    <source>
        <dbReference type="ARBA" id="ARBA00022737"/>
    </source>
</evidence>
<dbReference type="InterPro" id="IPR058922">
    <property type="entry name" value="WHD_DRP"/>
</dbReference>
<feature type="domain" description="NB-ARC" evidence="7">
    <location>
        <begin position="1598"/>
        <end position="1767"/>
    </location>
</feature>
<dbReference type="Gene3D" id="3.40.50.300">
    <property type="entry name" value="P-loop containing nucleotide triphosphate hydrolases"/>
    <property type="match status" value="2"/>
</dbReference>
<dbReference type="GO" id="GO:0042742">
    <property type="term" value="P:defense response to bacterium"/>
    <property type="evidence" value="ECO:0007669"/>
    <property type="project" value="UniProtKB-ARBA"/>
</dbReference>
<keyword evidence="4" id="KW-0547">Nucleotide-binding</keyword>
<dbReference type="GO" id="GO:0002758">
    <property type="term" value="P:innate immune response-activating signaling pathway"/>
    <property type="evidence" value="ECO:0007669"/>
    <property type="project" value="UniProtKB-ARBA"/>
</dbReference>
<feature type="domain" description="Disease resistance N-terminal" evidence="8">
    <location>
        <begin position="1439"/>
        <end position="1502"/>
    </location>
</feature>
<dbReference type="InterPro" id="IPR036388">
    <property type="entry name" value="WH-like_DNA-bd_sf"/>
</dbReference>
<dbReference type="PANTHER" id="PTHR36766:SF45">
    <property type="entry name" value="NB-ARC DOMAIN-CONTAINING PROTEIN"/>
    <property type="match status" value="1"/>
</dbReference>
<evidence type="ECO:0000256" key="2">
    <source>
        <dbReference type="ARBA" id="ARBA00022614"/>
    </source>
</evidence>
<name>A0A8T3ABF6_DENNO</name>
<dbReference type="PRINTS" id="PR00364">
    <property type="entry name" value="DISEASERSIST"/>
</dbReference>
<dbReference type="SUPFAM" id="SSF52540">
    <property type="entry name" value="P-loop containing nucleoside triphosphate hydrolases"/>
    <property type="match status" value="2"/>
</dbReference>